<organism evidence="2">
    <name type="scientific">viral metagenome</name>
    <dbReference type="NCBI Taxonomy" id="1070528"/>
    <lineage>
        <taxon>unclassified sequences</taxon>
        <taxon>metagenomes</taxon>
        <taxon>organismal metagenomes</taxon>
    </lineage>
</organism>
<protein>
    <submittedName>
        <fullName evidence="2">Uncharacterized protein</fullName>
    </submittedName>
</protein>
<proteinExistence type="predicted"/>
<sequence>MSLLVHKENQELLWTIANKNKAVTMFFQYIPQQDRYTWFQQIIGEFYNKYKTQQIGSQDLRSINREILTFMIENASSYTSQYSTPPETSNENLEDTYKKESKKDDYMSEFEKRQHAYENMNQKEQPKEVKFSIDLDPNNESMENLIKKQQEERNIDLQMFPTSRNTKKLKLLSEIKIDAKDVVVLDSLLDDRKIQIENLFMQQEELISYKQHISYLLKEVEDIKKILKNKSE</sequence>
<feature type="compositionally biased region" description="Polar residues" evidence="1">
    <location>
        <begin position="79"/>
        <end position="91"/>
    </location>
</feature>
<reference evidence="2" key="1">
    <citation type="journal article" date="2020" name="Nature">
        <title>Giant virus diversity and host interactions through global metagenomics.</title>
        <authorList>
            <person name="Schulz F."/>
            <person name="Roux S."/>
            <person name="Paez-Espino D."/>
            <person name="Jungbluth S."/>
            <person name="Walsh D.A."/>
            <person name="Denef V.J."/>
            <person name="McMahon K.D."/>
            <person name="Konstantinidis K.T."/>
            <person name="Eloe-Fadrosh E.A."/>
            <person name="Kyrpides N.C."/>
            <person name="Woyke T."/>
        </authorList>
    </citation>
    <scope>NUCLEOTIDE SEQUENCE</scope>
    <source>
        <strain evidence="2">GVMAG-M-3300024258-28</strain>
    </source>
</reference>
<evidence type="ECO:0000256" key="1">
    <source>
        <dbReference type="SAM" id="MobiDB-lite"/>
    </source>
</evidence>
<accession>A0A6C0INR9</accession>
<dbReference type="AlphaFoldDB" id="A0A6C0INR9"/>
<feature type="region of interest" description="Disordered" evidence="1">
    <location>
        <begin position="79"/>
        <end position="101"/>
    </location>
</feature>
<evidence type="ECO:0000313" key="2">
    <source>
        <dbReference type="EMBL" id="QHT94230.1"/>
    </source>
</evidence>
<dbReference type="EMBL" id="MN740217">
    <property type="protein sequence ID" value="QHT94230.1"/>
    <property type="molecule type" value="Genomic_DNA"/>
</dbReference>
<name>A0A6C0INR9_9ZZZZ</name>